<evidence type="ECO:0000256" key="6">
    <source>
        <dbReference type="ARBA" id="ARBA00023049"/>
    </source>
</evidence>
<evidence type="ECO:0000313" key="10">
    <source>
        <dbReference type="EMBL" id="SNT64900.1"/>
    </source>
</evidence>
<evidence type="ECO:0000256" key="3">
    <source>
        <dbReference type="ARBA" id="ARBA00022670"/>
    </source>
</evidence>
<feature type="chain" id="PRO_5012467113" evidence="8">
    <location>
        <begin position="33"/>
        <end position="1079"/>
    </location>
</feature>
<evidence type="ECO:0000256" key="4">
    <source>
        <dbReference type="ARBA" id="ARBA00022801"/>
    </source>
</evidence>
<dbReference type="InterPro" id="IPR000834">
    <property type="entry name" value="Peptidase_M14"/>
</dbReference>
<keyword evidence="8" id="KW-0732">Signal</keyword>
<dbReference type="Pfam" id="PF00246">
    <property type="entry name" value="Peptidase_M14"/>
    <property type="match status" value="1"/>
</dbReference>
<evidence type="ECO:0000313" key="11">
    <source>
        <dbReference type="Proteomes" id="UP000198282"/>
    </source>
</evidence>
<dbReference type="GO" id="GO:0005615">
    <property type="term" value="C:extracellular space"/>
    <property type="evidence" value="ECO:0007669"/>
    <property type="project" value="TreeGrafter"/>
</dbReference>
<dbReference type="Proteomes" id="UP000198282">
    <property type="component" value="Unassembled WGS sequence"/>
</dbReference>
<sequence>MRRAANSSRVRRFAVVLALPLAIAVSTLPALADPSPPPVSDVAPDRLPATDQNGVALIRIVVPDQADVDRLADMGVDLAEYKKPVDDGIEVHAILSPQEADRLRDQGFDLRGVISDESDFAANKVERGQALAREAVAEAETDKLTVLRAEWFTSVDNQRFLSVEVKSSATDAQTVLTATWDSGKNTAPDSGGTATMSRFTDAGQYMYHRFTSPLAIDQEPAKVTITSSRGGSVTAEAAKWLGAPRKAPRPHYVSDFVDHYMDATEVTDRIVGLAAEFPATAEIVDLPYKTNGYRRLAQAQFGTGSAAIVYLSSKAYGSEGGNDVTAALVKPDAADSPLSVGVNGKDIVVNLATNAAGAITSTAKQVVDAVNASPAASTLVTASTYRGNAGAGVVAAAPATRLTDFLKAPASVSRAPFQMKALRIGKNRDGSKVGVFLYCQEHAREWVTPLTCVETAERLLRNYAQDKATKKLVDNLDIFLLPTANPDGSHYSMYDYNMQRKNMTNHCAATAADPANRNAWGVDLNRNFSVGSLFDGYSGASATCTGETYAGPGELSEPESRNEVWLTQQYPNIKFAMNTHSYGGYFMWPPGAYKSAGRELLPRVDYGTENYFWEASDHILSAVQDYRGTAIWPGRTGPVPDVLYSAAGNSADEHWFNRGIIGWDFEVGADLYNPVTKRFTAVGFQPPFSEGHEEAMEFTNGQIAILEVARAFTEDRDLPESKLKVTAKNAGSSAFTFRTDEPANVYYTLDGSRPTLNSPKLVSANMREGAQQITVDKTTEVSWFSVDIAGNVENGYQPNGSGQNYKKETVEVKAVPVTTATTAPAEPASGWFTGPVSVTLSAAPGERKIDRTEYQLDGGAWTKYTAPIAITGNGSHTLAYRSVDSANNVEAAKTLTVKVDTIAPVTTAAVGAASNGGVPVTLSATDETSGVAGTEHSLDGGAWTPSAGTVTVSGQGEHELRFRSTDKAGNVEESKAVTVQVAPEIAMTVTAQARCVDTSAYVAVAAVNDASVPVNVTLSTLYGSRTVADVTPGKQAYQSFNARTGQLAAGTVNVTGAATIGDRQVTSSYDASHPAISCG</sequence>
<evidence type="ECO:0000256" key="2">
    <source>
        <dbReference type="ARBA" id="ARBA00005988"/>
    </source>
</evidence>
<protein>
    <submittedName>
        <fullName evidence="10">Chitobiase/beta-hexosaminidase C-terminal domain-containing protein</fullName>
    </submittedName>
</protein>
<dbReference type="GO" id="GO:0006508">
    <property type="term" value="P:proteolysis"/>
    <property type="evidence" value="ECO:0007669"/>
    <property type="project" value="UniProtKB-KW"/>
</dbReference>
<dbReference type="SMART" id="SM00631">
    <property type="entry name" value="Zn_pept"/>
    <property type="match status" value="1"/>
</dbReference>
<keyword evidence="4" id="KW-0378">Hydrolase</keyword>
<keyword evidence="11" id="KW-1185">Reference proteome</keyword>
<dbReference type="InterPro" id="IPR059177">
    <property type="entry name" value="GH29D-like_dom"/>
</dbReference>
<comment type="caution">
    <text evidence="7">Lacks conserved residue(s) required for the propagation of feature annotation.</text>
</comment>
<gene>
    <name evidence="10" type="ORF">SAMN05216276_11432</name>
</gene>
<evidence type="ECO:0000259" key="9">
    <source>
        <dbReference type="PROSITE" id="PS52035"/>
    </source>
</evidence>
<dbReference type="AlphaFoldDB" id="A0A239PCX8"/>
<accession>A0A239PCX8</accession>
<dbReference type="Pfam" id="PF13290">
    <property type="entry name" value="CHB_HEX_C_1"/>
    <property type="match status" value="1"/>
</dbReference>
<dbReference type="GO" id="GO:0008270">
    <property type="term" value="F:zinc ion binding"/>
    <property type="evidence" value="ECO:0007669"/>
    <property type="project" value="InterPro"/>
</dbReference>
<dbReference type="InterPro" id="IPR058094">
    <property type="entry name" value="Ig-like_OmpL47-like"/>
</dbReference>
<evidence type="ECO:0000256" key="5">
    <source>
        <dbReference type="ARBA" id="ARBA00022833"/>
    </source>
</evidence>
<keyword evidence="5" id="KW-0862">Zinc</keyword>
<evidence type="ECO:0000256" key="7">
    <source>
        <dbReference type="PROSITE-ProRule" id="PRU01379"/>
    </source>
</evidence>
<dbReference type="NCBIfam" id="NF047446">
    <property type="entry name" value="barrel_OmpL47"/>
    <property type="match status" value="2"/>
</dbReference>
<reference evidence="10 11" key="1">
    <citation type="submission" date="2017-06" db="EMBL/GenBank/DDBJ databases">
        <authorList>
            <person name="Kim H.J."/>
            <person name="Triplett B.A."/>
        </authorList>
    </citation>
    <scope>NUCLEOTIDE SEQUENCE [LARGE SCALE GENOMIC DNA]</scope>
    <source>
        <strain evidence="10 11">CGMCC 4.2132</strain>
    </source>
</reference>
<keyword evidence="3" id="KW-0645">Protease</keyword>
<dbReference type="PANTHER" id="PTHR11705">
    <property type="entry name" value="PROTEASE FAMILY M14 CARBOXYPEPTIDASE A,B"/>
    <property type="match status" value="1"/>
</dbReference>
<evidence type="ECO:0000256" key="1">
    <source>
        <dbReference type="ARBA" id="ARBA00001947"/>
    </source>
</evidence>
<proteinExistence type="inferred from homology"/>
<keyword evidence="6" id="KW-0482">Metalloprotease</keyword>
<evidence type="ECO:0000256" key="8">
    <source>
        <dbReference type="SAM" id="SignalP"/>
    </source>
</evidence>
<name>A0A239PCX8_9ACTN</name>
<dbReference type="GO" id="GO:0004181">
    <property type="term" value="F:metallocarboxypeptidase activity"/>
    <property type="evidence" value="ECO:0007669"/>
    <property type="project" value="InterPro"/>
</dbReference>
<dbReference type="Gene3D" id="3.40.630.10">
    <property type="entry name" value="Zn peptidases"/>
    <property type="match status" value="1"/>
</dbReference>
<dbReference type="EMBL" id="FZOD01000143">
    <property type="protein sequence ID" value="SNT64900.1"/>
    <property type="molecule type" value="Genomic_DNA"/>
</dbReference>
<dbReference type="OrthoDB" id="5240362at2"/>
<comment type="cofactor">
    <cofactor evidence="1">
        <name>Zn(2+)</name>
        <dbReference type="ChEBI" id="CHEBI:29105"/>
    </cofactor>
</comment>
<dbReference type="Gene3D" id="3.30.1920.20">
    <property type="match status" value="1"/>
</dbReference>
<dbReference type="PANTHER" id="PTHR11705:SF143">
    <property type="entry name" value="SLL0236 PROTEIN"/>
    <property type="match status" value="1"/>
</dbReference>
<dbReference type="PROSITE" id="PS52035">
    <property type="entry name" value="PEPTIDASE_M14"/>
    <property type="match status" value="1"/>
</dbReference>
<organism evidence="10 11">
    <name type="scientific">Streptosporangium subroseum</name>
    <dbReference type="NCBI Taxonomy" id="106412"/>
    <lineage>
        <taxon>Bacteria</taxon>
        <taxon>Bacillati</taxon>
        <taxon>Actinomycetota</taxon>
        <taxon>Actinomycetes</taxon>
        <taxon>Streptosporangiales</taxon>
        <taxon>Streptosporangiaceae</taxon>
        <taxon>Streptosporangium</taxon>
    </lineage>
</organism>
<comment type="similarity">
    <text evidence="2 7">Belongs to the peptidase M14 family.</text>
</comment>
<feature type="domain" description="Peptidase M14" evidence="9">
    <location>
        <begin position="378"/>
        <end position="709"/>
    </location>
</feature>
<dbReference type="SUPFAM" id="SSF53187">
    <property type="entry name" value="Zn-dependent exopeptidases"/>
    <property type="match status" value="1"/>
</dbReference>
<feature type="signal peptide" evidence="8">
    <location>
        <begin position="1"/>
        <end position="32"/>
    </location>
</feature>
<dbReference type="RefSeq" id="WP_089213932.1">
    <property type="nucleotide sequence ID" value="NZ_FZOD01000143.1"/>
</dbReference>